<evidence type="ECO:0000256" key="1">
    <source>
        <dbReference type="SAM" id="SignalP"/>
    </source>
</evidence>
<dbReference type="PANTHER" id="PTHR41247">
    <property type="entry name" value="HTH-TYPE TRANSCRIPTIONAL REPRESSOR YCNK"/>
    <property type="match status" value="1"/>
</dbReference>
<accession>A0A401FY76</accession>
<proteinExistence type="predicted"/>
<keyword evidence="1" id="KW-0732">Signal</keyword>
<dbReference type="InterPro" id="IPR008719">
    <property type="entry name" value="N2O_reductase_NosL"/>
</dbReference>
<feature type="signal peptide" evidence="1">
    <location>
        <begin position="1"/>
        <end position="29"/>
    </location>
</feature>
<dbReference type="EMBL" id="BEXT01000001">
    <property type="protein sequence ID" value="GBC61921.1"/>
    <property type="molecule type" value="Genomic_DNA"/>
</dbReference>
<dbReference type="Gene3D" id="3.30.70.2050">
    <property type="match status" value="1"/>
</dbReference>
<evidence type="ECO:0000313" key="3">
    <source>
        <dbReference type="Proteomes" id="UP000288096"/>
    </source>
</evidence>
<dbReference type="SUPFAM" id="SSF160387">
    <property type="entry name" value="NosL/MerB-like"/>
    <property type="match status" value="1"/>
</dbReference>
<dbReference type="Pfam" id="PF05573">
    <property type="entry name" value="NosL"/>
    <property type="match status" value="1"/>
</dbReference>
<sequence length="173" mass="19271">MTTGKCVSCVITMMSAMALLFLFTGLSFAGEGAACPYCGMEKAKFAHSWVEIDYDNGTSGGFCSLHCAAIDMALHLDKTPKAIRVGSYKTRNLIDAEKAFWVIGGDRMGVMTTRAKWAFENKDDADAFMKDHGGVPATYENAVKATFEDMYEDIRMIQKKRKMMRMRKQKTQG</sequence>
<protein>
    <submittedName>
        <fullName evidence="2">NosL family protein</fullName>
    </submittedName>
</protein>
<dbReference type="AlphaFoldDB" id="A0A401FY76"/>
<evidence type="ECO:0000313" key="2">
    <source>
        <dbReference type="EMBL" id="GBC61921.1"/>
    </source>
</evidence>
<reference evidence="3" key="1">
    <citation type="submission" date="2017-11" db="EMBL/GenBank/DDBJ databases">
        <authorList>
            <person name="Watanabe M."/>
            <person name="Kojima H."/>
        </authorList>
    </citation>
    <scope>NUCLEOTIDE SEQUENCE [LARGE SCALE GENOMIC DNA]</scope>
    <source>
        <strain evidence="3">Tokyo 01</strain>
    </source>
</reference>
<feature type="chain" id="PRO_5019009898" evidence="1">
    <location>
        <begin position="30"/>
        <end position="173"/>
    </location>
</feature>
<gene>
    <name evidence="2" type="ORF">DENIS_2883</name>
</gene>
<dbReference type="PANTHER" id="PTHR41247:SF1">
    <property type="entry name" value="HTH-TYPE TRANSCRIPTIONAL REPRESSOR YCNK"/>
    <property type="match status" value="1"/>
</dbReference>
<name>A0A401FY76_9BACT</name>
<dbReference type="RefSeq" id="WP_166405103.1">
    <property type="nucleotide sequence ID" value="NZ_BEXT01000001.1"/>
</dbReference>
<dbReference type="Proteomes" id="UP000288096">
    <property type="component" value="Unassembled WGS sequence"/>
</dbReference>
<organism evidence="2 3">
    <name type="scientific">Desulfonema ishimotonii</name>
    <dbReference type="NCBI Taxonomy" id="45657"/>
    <lineage>
        <taxon>Bacteria</taxon>
        <taxon>Pseudomonadati</taxon>
        <taxon>Thermodesulfobacteriota</taxon>
        <taxon>Desulfobacteria</taxon>
        <taxon>Desulfobacterales</taxon>
        <taxon>Desulfococcaceae</taxon>
        <taxon>Desulfonema</taxon>
    </lineage>
</organism>
<keyword evidence="3" id="KW-1185">Reference proteome</keyword>
<reference evidence="3" key="2">
    <citation type="submission" date="2019-01" db="EMBL/GenBank/DDBJ databases">
        <title>Genome sequence of Desulfonema ishimotonii strain Tokyo 01.</title>
        <authorList>
            <person name="Fukui M."/>
        </authorList>
    </citation>
    <scope>NUCLEOTIDE SEQUENCE [LARGE SCALE GENOMIC DNA]</scope>
    <source>
        <strain evidence="3">Tokyo 01</strain>
    </source>
</reference>
<comment type="caution">
    <text evidence="2">The sequence shown here is derived from an EMBL/GenBank/DDBJ whole genome shotgun (WGS) entry which is preliminary data.</text>
</comment>